<evidence type="ECO:0000313" key="2">
    <source>
        <dbReference type="EMBL" id="SDR86295.1"/>
    </source>
</evidence>
<keyword evidence="3" id="KW-1185">Reference proteome</keyword>
<dbReference type="RefSeq" id="WP_089661763.1">
    <property type="nucleotide sequence ID" value="NZ_LT629745.1"/>
</dbReference>
<dbReference type="EMBL" id="LT629745">
    <property type="protein sequence ID" value="SDR86295.1"/>
    <property type="molecule type" value="Genomic_DNA"/>
</dbReference>
<feature type="domain" description="Beta-lactamase-related" evidence="1">
    <location>
        <begin position="55"/>
        <end position="325"/>
    </location>
</feature>
<organism evidence="2 3">
    <name type="scientific">Christiangramia echinicola</name>
    <dbReference type="NCBI Taxonomy" id="279359"/>
    <lineage>
        <taxon>Bacteria</taxon>
        <taxon>Pseudomonadati</taxon>
        <taxon>Bacteroidota</taxon>
        <taxon>Flavobacteriia</taxon>
        <taxon>Flavobacteriales</taxon>
        <taxon>Flavobacteriaceae</taxon>
        <taxon>Christiangramia</taxon>
    </lineage>
</organism>
<dbReference type="PANTHER" id="PTHR43283">
    <property type="entry name" value="BETA-LACTAMASE-RELATED"/>
    <property type="match status" value="1"/>
</dbReference>
<accession>A0A1H1MIV0</accession>
<proteinExistence type="predicted"/>
<dbReference type="PANTHER" id="PTHR43283:SF7">
    <property type="entry name" value="BETA-LACTAMASE-RELATED DOMAIN-CONTAINING PROTEIN"/>
    <property type="match status" value="1"/>
</dbReference>
<evidence type="ECO:0000259" key="1">
    <source>
        <dbReference type="Pfam" id="PF00144"/>
    </source>
</evidence>
<dbReference type="InterPro" id="IPR050789">
    <property type="entry name" value="Diverse_Enzym_Activities"/>
</dbReference>
<name>A0A1H1MIV0_9FLAO</name>
<dbReference type="AlphaFoldDB" id="A0A1H1MIV0"/>
<dbReference type="Gene3D" id="3.40.710.10">
    <property type="entry name" value="DD-peptidase/beta-lactamase superfamily"/>
    <property type="match status" value="1"/>
</dbReference>
<dbReference type="InterPro" id="IPR012338">
    <property type="entry name" value="Beta-lactam/transpept-like"/>
</dbReference>
<evidence type="ECO:0000313" key="3">
    <source>
        <dbReference type="Proteomes" id="UP000198858"/>
    </source>
</evidence>
<gene>
    <name evidence="2" type="ORF">SAMN04488552_1312</name>
</gene>
<protein>
    <submittedName>
        <fullName evidence="2">CubicO group peptidase, beta-lactamase class C family</fullName>
    </submittedName>
</protein>
<dbReference type="Proteomes" id="UP000198858">
    <property type="component" value="Chromosome I"/>
</dbReference>
<dbReference type="Pfam" id="PF00144">
    <property type="entry name" value="Beta-lactamase"/>
    <property type="match status" value="1"/>
</dbReference>
<sequence>MHRILPLLTGIFFLINLNSKAQNQFPLDFNKNDQAFSSAKLDTLTNFLKRSGSSSLIILHKGQVAYEWGETQKKHTIHSIRKALLNSLYGIYINNGTIDTTLTLAELEIDDIEPSLTKSEKSATIADLLRSRSGVYHNAAAVSAGMLENMPQRGAHQPNEAYYYNNWDFNTLGHILEKLTGESVYDLFYNDIAKPLGMDFKNNYIKAIDPAEDWEIPEVDGFYQYETSKSRFPAFHFRLSARDLALFGQLYLNNGNWAGKQIIPEEWIEVSTKPFSITDKNYGIGYGMLWSVLIPNENRKTKSYFHTGVGVHMLAVYPSSDMVLVHRVDTEKEYSFHKGHFYKMISLVWDSKL</sequence>
<reference evidence="2 3" key="1">
    <citation type="submission" date="2016-10" db="EMBL/GenBank/DDBJ databases">
        <authorList>
            <person name="Varghese N."/>
            <person name="Submissions S."/>
        </authorList>
    </citation>
    <scope>NUCLEOTIDE SEQUENCE [LARGE SCALE GENOMIC DNA]</scope>
    <source>
        <strain evidence="2 3">Mar_2010_102</strain>
    </source>
</reference>
<dbReference type="SUPFAM" id="SSF56601">
    <property type="entry name" value="beta-lactamase/transpeptidase-like"/>
    <property type="match status" value="1"/>
</dbReference>
<dbReference type="STRING" id="1250231.SAMN04488552_1312"/>
<dbReference type="InterPro" id="IPR001466">
    <property type="entry name" value="Beta-lactam-related"/>
</dbReference>